<dbReference type="InterPro" id="IPR050187">
    <property type="entry name" value="Lipid_Phosphate_FormReg"/>
</dbReference>
<gene>
    <name evidence="14" type="ORF">SAMN05421804_105204</name>
</gene>
<dbReference type="GO" id="GO:0008654">
    <property type="term" value="P:phospholipid biosynthetic process"/>
    <property type="evidence" value="ECO:0007669"/>
    <property type="project" value="UniProtKB-KW"/>
</dbReference>
<evidence type="ECO:0000256" key="6">
    <source>
        <dbReference type="ARBA" id="ARBA00022741"/>
    </source>
</evidence>
<evidence type="ECO:0000256" key="2">
    <source>
        <dbReference type="ARBA" id="ARBA00005983"/>
    </source>
</evidence>
<dbReference type="SUPFAM" id="SSF111331">
    <property type="entry name" value="NAD kinase/diacylglycerol kinase-like"/>
    <property type="match status" value="1"/>
</dbReference>
<dbReference type="Proteomes" id="UP000183255">
    <property type="component" value="Unassembled WGS sequence"/>
</dbReference>
<dbReference type="Pfam" id="PF00781">
    <property type="entry name" value="DAGK_cat"/>
    <property type="match status" value="1"/>
</dbReference>
<comment type="cofactor">
    <cofactor evidence="1">
        <name>Mg(2+)</name>
        <dbReference type="ChEBI" id="CHEBI:18420"/>
    </cofactor>
</comment>
<dbReference type="PANTHER" id="PTHR12358:SF106">
    <property type="entry name" value="LIPID KINASE YEGS"/>
    <property type="match status" value="1"/>
</dbReference>
<organism evidence="14 15">
    <name type="scientific">Proteiniclasticum ruminis</name>
    <dbReference type="NCBI Taxonomy" id="398199"/>
    <lineage>
        <taxon>Bacteria</taxon>
        <taxon>Bacillati</taxon>
        <taxon>Bacillota</taxon>
        <taxon>Clostridia</taxon>
        <taxon>Eubacteriales</taxon>
        <taxon>Clostridiaceae</taxon>
        <taxon>Proteiniclasticum</taxon>
    </lineage>
</organism>
<evidence type="ECO:0000313" key="15">
    <source>
        <dbReference type="Proteomes" id="UP000183255"/>
    </source>
</evidence>
<dbReference type="EMBL" id="FNDZ01000005">
    <property type="protein sequence ID" value="SDI95839.1"/>
    <property type="molecule type" value="Genomic_DNA"/>
</dbReference>
<dbReference type="GO" id="GO:0046872">
    <property type="term" value="F:metal ion binding"/>
    <property type="evidence" value="ECO:0007669"/>
    <property type="project" value="UniProtKB-KW"/>
</dbReference>
<keyword evidence="4" id="KW-0808">Transferase</keyword>
<evidence type="ECO:0000256" key="12">
    <source>
        <dbReference type="ARBA" id="ARBA00023264"/>
    </source>
</evidence>
<keyword evidence="9" id="KW-0460">Magnesium</keyword>
<dbReference type="PROSITE" id="PS50146">
    <property type="entry name" value="DAGK"/>
    <property type="match status" value="1"/>
</dbReference>
<evidence type="ECO:0000256" key="9">
    <source>
        <dbReference type="ARBA" id="ARBA00022842"/>
    </source>
</evidence>
<feature type="domain" description="DAGKc" evidence="13">
    <location>
        <begin position="1"/>
        <end position="136"/>
    </location>
</feature>
<dbReference type="InterPro" id="IPR005218">
    <property type="entry name" value="Diacylglycerol/lipid_kinase"/>
</dbReference>
<evidence type="ECO:0000256" key="3">
    <source>
        <dbReference type="ARBA" id="ARBA00022516"/>
    </source>
</evidence>
<dbReference type="GO" id="GO:0005524">
    <property type="term" value="F:ATP binding"/>
    <property type="evidence" value="ECO:0007669"/>
    <property type="project" value="UniProtKB-KW"/>
</dbReference>
<evidence type="ECO:0000256" key="10">
    <source>
        <dbReference type="ARBA" id="ARBA00023098"/>
    </source>
</evidence>
<evidence type="ECO:0000256" key="5">
    <source>
        <dbReference type="ARBA" id="ARBA00022723"/>
    </source>
</evidence>
<keyword evidence="8" id="KW-0067">ATP-binding</keyword>
<keyword evidence="12" id="KW-1208">Phospholipid metabolism</keyword>
<keyword evidence="5" id="KW-0479">Metal-binding</keyword>
<dbReference type="NCBIfam" id="TIGR00147">
    <property type="entry name" value="YegS/Rv2252/BmrU family lipid kinase"/>
    <property type="match status" value="1"/>
</dbReference>
<evidence type="ECO:0000256" key="7">
    <source>
        <dbReference type="ARBA" id="ARBA00022777"/>
    </source>
</evidence>
<dbReference type="PANTHER" id="PTHR12358">
    <property type="entry name" value="SPHINGOSINE KINASE"/>
    <property type="match status" value="1"/>
</dbReference>
<sequence length="304" mass="33851">MGTIKHLFIVNPVAGNGIAMKMTGTIHKLFKELKLKYQDISYEIVYTKEEGHATQIARKYSSMGDYRIYAVGGDGTLNEVLNGMMGSTSTLGCIPGGSGNDFIKSLVETFDRRRILMNTVLGQVEEIDVPSVDGRYFINIASMGFDASVVNNVEKWKNVKYLPNKFAYLASVLDTAKDFQNLSLKIVVDGKEIVTEAFMVAIANAKYYGGGIKIAPEADYKDGLLDLLLVRDITRAKIMKFLPKAIPGKHMGLEEVTLLRGKQIDLYSDEPVFVNIDGELEARREAHFVMGEKKVKFIVPRNTF</sequence>
<protein>
    <submittedName>
        <fullName evidence="14">Lipid kinase, YegS/Rv2252/BmrU family</fullName>
    </submittedName>
</protein>
<dbReference type="InterPro" id="IPR045540">
    <property type="entry name" value="YegS/DAGK_C"/>
</dbReference>
<dbReference type="GO" id="GO:0016301">
    <property type="term" value="F:kinase activity"/>
    <property type="evidence" value="ECO:0007669"/>
    <property type="project" value="UniProtKB-KW"/>
</dbReference>
<evidence type="ECO:0000259" key="13">
    <source>
        <dbReference type="PROSITE" id="PS50146"/>
    </source>
</evidence>
<evidence type="ECO:0000256" key="11">
    <source>
        <dbReference type="ARBA" id="ARBA00023209"/>
    </source>
</evidence>
<dbReference type="InterPro" id="IPR016064">
    <property type="entry name" value="NAD/diacylglycerol_kinase_sf"/>
</dbReference>
<reference evidence="14 15" key="1">
    <citation type="submission" date="2016-10" db="EMBL/GenBank/DDBJ databases">
        <authorList>
            <person name="de Groot N.N."/>
        </authorList>
    </citation>
    <scope>NUCLEOTIDE SEQUENCE [LARGE SCALE GENOMIC DNA]</scope>
    <source>
        <strain evidence="14 15">CGMCC 1.5058</strain>
    </source>
</reference>
<dbReference type="Gene3D" id="2.60.200.40">
    <property type="match status" value="1"/>
</dbReference>
<evidence type="ECO:0000256" key="1">
    <source>
        <dbReference type="ARBA" id="ARBA00001946"/>
    </source>
</evidence>
<evidence type="ECO:0000256" key="8">
    <source>
        <dbReference type="ARBA" id="ARBA00022840"/>
    </source>
</evidence>
<keyword evidence="11" id="KW-0594">Phospholipid biosynthesis</keyword>
<keyword evidence="10" id="KW-0443">Lipid metabolism</keyword>
<accession>A0A1G8PTG6</accession>
<dbReference type="InterPro" id="IPR017438">
    <property type="entry name" value="ATP-NAD_kinase_N"/>
</dbReference>
<dbReference type="Gene3D" id="3.40.50.10330">
    <property type="entry name" value="Probable inorganic polyphosphate/atp-NAD kinase, domain 1"/>
    <property type="match status" value="1"/>
</dbReference>
<keyword evidence="7 14" id="KW-0418">Kinase</keyword>
<evidence type="ECO:0000313" key="14">
    <source>
        <dbReference type="EMBL" id="SDI95839.1"/>
    </source>
</evidence>
<evidence type="ECO:0000256" key="4">
    <source>
        <dbReference type="ARBA" id="ARBA00022679"/>
    </source>
</evidence>
<proteinExistence type="inferred from homology"/>
<comment type="similarity">
    <text evidence="2">Belongs to the diacylglycerol/lipid kinase family.</text>
</comment>
<name>A0A1G8PTG6_9CLOT</name>
<dbReference type="RefSeq" id="WP_051651603.1">
    <property type="nucleotide sequence ID" value="NZ_FNDZ01000005.1"/>
</dbReference>
<keyword evidence="3" id="KW-0444">Lipid biosynthesis</keyword>
<dbReference type="SMART" id="SM00046">
    <property type="entry name" value="DAGKc"/>
    <property type="match status" value="1"/>
</dbReference>
<keyword evidence="6" id="KW-0547">Nucleotide-binding</keyword>
<dbReference type="AlphaFoldDB" id="A0A1G8PTG6"/>
<dbReference type="GO" id="GO:0005886">
    <property type="term" value="C:plasma membrane"/>
    <property type="evidence" value="ECO:0007669"/>
    <property type="project" value="TreeGrafter"/>
</dbReference>
<dbReference type="Pfam" id="PF19279">
    <property type="entry name" value="YegS_C"/>
    <property type="match status" value="1"/>
</dbReference>
<dbReference type="InterPro" id="IPR001206">
    <property type="entry name" value="Diacylglycerol_kinase_cat_dom"/>
</dbReference>